<evidence type="ECO:0000313" key="2">
    <source>
        <dbReference type="EMBL" id="PIV25107.1"/>
    </source>
</evidence>
<keyword evidence="1" id="KW-0472">Membrane</keyword>
<protein>
    <recommendedName>
        <fullName evidence="4">Small-conductance mechanosensitive ion channel</fullName>
    </recommendedName>
</protein>
<organism evidence="2 3">
    <name type="scientific">Candidatus Berkelbacteria bacterium CG03_land_8_20_14_0_80_40_36</name>
    <dbReference type="NCBI Taxonomy" id="1974509"/>
    <lineage>
        <taxon>Bacteria</taxon>
        <taxon>Candidatus Berkelbacteria</taxon>
    </lineage>
</organism>
<evidence type="ECO:0008006" key="4">
    <source>
        <dbReference type="Google" id="ProtNLM"/>
    </source>
</evidence>
<reference evidence="3" key="1">
    <citation type="submission" date="2017-09" db="EMBL/GenBank/DDBJ databases">
        <title>Depth-based differentiation of microbial function through sediment-hosted aquifers and enrichment of novel symbionts in the deep terrestrial subsurface.</title>
        <authorList>
            <person name="Probst A.J."/>
            <person name="Ladd B."/>
            <person name="Jarett J.K."/>
            <person name="Geller-Mcgrath D.E."/>
            <person name="Sieber C.M.K."/>
            <person name="Emerson J.B."/>
            <person name="Anantharaman K."/>
            <person name="Thomas B.C."/>
            <person name="Malmstrom R."/>
            <person name="Stieglmeier M."/>
            <person name="Klingl A."/>
            <person name="Woyke T."/>
            <person name="Ryan C.M."/>
            <person name="Banfield J.F."/>
        </authorList>
    </citation>
    <scope>NUCLEOTIDE SEQUENCE [LARGE SCALE GENOMIC DNA]</scope>
</reference>
<dbReference type="GO" id="GO:0008381">
    <property type="term" value="F:mechanosensitive monoatomic ion channel activity"/>
    <property type="evidence" value="ECO:0007669"/>
    <property type="project" value="InterPro"/>
</dbReference>
<comment type="caution">
    <text evidence="2">The sequence shown here is derived from an EMBL/GenBank/DDBJ whole genome shotgun (WGS) entry which is preliminary data.</text>
</comment>
<dbReference type="PANTHER" id="PTHR30221:SF1">
    <property type="entry name" value="SMALL-CONDUCTANCE MECHANOSENSITIVE CHANNEL"/>
    <property type="match status" value="1"/>
</dbReference>
<dbReference type="InterPro" id="IPR008910">
    <property type="entry name" value="MSC_TM_helix"/>
</dbReference>
<dbReference type="PANTHER" id="PTHR30221">
    <property type="entry name" value="SMALL-CONDUCTANCE MECHANOSENSITIVE CHANNEL"/>
    <property type="match status" value="1"/>
</dbReference>
<evidence type="ECO:0000313" key="3">
    <source>
        <dbReference type="Proteomes" id="UP000229966"/>
    </source>
</evidence>
<sequence length="230" mass="24414">MDSLSNWTTSIQDALQVIVTRVVDFIPNIFGATLILILGWVLAALLEWAVENILRATGLQTVFERAKIEDIIKKADTKKDTSGVIGSVVKWIVILVAVMAAADTLQMPQIAGFINDILGYVPSVVGAAVTLVVGVIFAHFMANVIKGAVTAAQLNFADLAASATKYAILVFTILAALSQMGIATVFLQTLFTGFVAMIAIAGGLAFGLGGQAFAKDSLEKFKKEVEIHSK</sequence>
<dbReference type="InterPro" id="IPR045275">
    <property type="entry name" value="MscS_archaea/bacteria_type"/>
</dbReference>
<evidence type="ECO:0000256" key="1">
    <source>
        <dbReference type="SAM" id="Phobius"/>
    </source>
</evidence>
<dbReference type="EMBL" id="PEUM01000097">
    <property type="protein sequence ID" value="PIV25107.1"/>
    <property type="molecule type" value="Genomic_DNA"/>
</dbReference>
<name>A0A2M7CHK2_9BACT</name>
<keyword evidence="1" id="KW-0812">Transmembrane</keyword>
<accession>A0A2M7CHK2</accession>
<feature type="transmembrane region" description="Helical" evidence="1">
    <location>
        <begin position="122"/>
        <end position="145"/>
    </location>
</feature>
<feature type="transmembrane region" description="Helical" evidence="1">
    <location>
        <begin position="193"/>
        <end position="214"/>
    </location>
</feature>
<feature type="transmembrane region" description="Helical" evidence="1">
    <location>
        <begin position="83"/>
        <end position="102"/>
    </location>
</feature>
<dbReference type="Proteomes" id="UP000229966">
    <property type="component" value="Unassembled WGS sequence"/>
</dbReference>
<proteinExistence type="predicted"/>
<dbReference type="AlphaFoldDB" id="A0A2M7CHK2"/>
<keyword evidence="1" id="KW-1133">Transmembrane helix</keyword>
<dbReference type="Pfam" id="PF05552">
    <property type="entry name" value="MS_channel_1st_1"/>
    <property type="match status" value="2"/>
</dbReference>
<gene>
    <name evidence="2" type="ORF">COS38_03355</name>
</gene>
<dbReference type="Gene3D" id="1.10.287.1260">
    <property type="match status" value="2"/>
</dbReference>
<feature type="transmembrane region" description="Helical" evidence="1">
    <location>
        <begin position="29"/>
        <end position="50"/>
    </location>
</feature>
<feature type="transmembrane region" description="Helical" evidence="1">
    <location>
        <begin position="166"/>
        <end position="187"/>
    </location>
</feature>